<comment type="caution">
    <text evidence="1">The sequence shown here is derived from an EMBL/GenBank/DDBJ whole genome shotgun (WGS) entry which is preliminary data.</text>
</comment>
<evidence type="ECO:0000313" key="1">
    <source>
        <dbReference type="EMBL" id="GFN89231.1"/>
    </source>
</evidence>
<evidence type="ECO:0000313" key="2">
    <source>
        <dbReference type="Proteomes" id="UP000735302"/>
    </source>
</evidence>
<dbReference type="EMBL" id="BLXT01001916">
    <property type="protein sequence ID" value="GFN89231.1"/>
    <property type="molecule type" value="Genomic_DNA"/>
</dbReference>
<dbReference type="AlphaFoldDB" id="A0AAV3Z3U2"/>
<protein>
    <submittedName>
        <fullName evidence="1">Lectin subunit alpha</fullName>
    </submittedName>
</protein>
<reference evidence="1 2" key="1">
    <citation type="journal article" date="2021" name="Elife">
        <title>Chloroplast acquisition without the gene transfer in kleptoplastic sea slugs, Plakobranchus ocellatus.</title>
        <authorList>
            <person name="Maeda T."/>
            <person name="Takahashi S."/>
            <person name="Yoshida T."/>
            <person name="Shimamura S."/>
            <person name="Takaki Y."/>
            <person name="Nagai Y."/>
            <person name="Toyoda A."/>
            <person name="Suzuki Y."/>
            <person name="Arimoto A."/>
            <person name="Ishii H."/>
            <person name="Satoh N."/>
            <person name="Nishiyama T."/>
            <person name="Hasebe M."/>
            <person name="Maruyama T."/>
            <person name="Minagawa J."/>
            <person name="Obokata J."/>
            <person name="Shigenobu S."/>
        </authorList>
    </citation>
    <scope>NUCLEOTIDE SEQUENCE [LARGE SCALE GENOMIC DNA]</scope>
</reference>
<sequence length="121" mass="13918">MPDVSKTITCIFSKNPAFDVLTAVNAHSFISTHQTVFLSPAPMRKPRYNLQWQFDLKVSSALSGAFAFWITFFKIKFVCKKPVNRKLGYQHIFSNFFTRMSSYLQLKTADQQQTRASPQTV</sequence>
<name>A0AAV3Z3U2_9GAST</name>
<accession>A0AAV3Z3U2</accession>
<keyword evidence="2" id="KW-1185">Reference proteome</keyword>
<dbReference type="Proteomes" id="UP000735302">
    <property type="component" value="Unassembled WGS sequence"/>
</dbReference>
<organism evidence="1 2">
    <name type="scientific">Plakobranchus ocellatus</name>
    <dbReference type="NCBI Taxonomy" id="259542"/>
    <lineage>
        <taxon>Eukaryota</taxon>
        <taxon>Metazoa</taxon>
        <taxon>Spiralia</taxon>
        <taxon>Lophotrochozoa</taxon>
        <taxon>Mollusca</taxon>
        <taxon>Gastropoda</taxon>
        <taxon>Heterobranchia</taxon>
        <taxon>Euthyneura</taxon>
        <taxon>Panpulmonata</taxon>
        <taxon>Sacoglossa</taxon>
        <taxon>Placobranchoidea</taxon>
        <taxon>Plakobranchidae</taxon>
        <taxon>Plakobranchus</taxon>
    </lineage>
</organism>
<proteinExistence type="predicted"/>
<gene>
    <name evidence="1" type="ORF">PoB_001573700</name>
</gene>